<comment type="similarity">
    <text evidence="3">Belongs to the GRAS family.</text>
</comment>
<dbReference type="Proteomes" id="UP000623129">
    <property type="component" value="Unassembled WGS sequence"/>
</dbReference>
<feature type="region of interest" description="VHIID" evidence="3">
    <location>
        <begin position="152"/>
        <end position="217"/>
    </location>
</feature>
<sequence>MMQFSSQAAPPQHPLLKPKPNNIHGLFLDPSSPNNLLHNRSTRPWPGSFPTSSKTLGSFNTAGCMEQLLAHCASAVEANDATLAQQLLWVLNNIAPPEGDSNQRLTSAFLCALISRASKSGSCKILASAAGDLAATNSSLSDALHRFSAVELASFVDLTPWHRFGYSAANAAIVEVSEGFSTIHVVDLSTTHCMQMPTLIDALSNRPEGPPILRLTAVSLTDETLPPPLLDMPYEELGARLVNFARSRNVPMEFRVIHSSPADGFSDVLDQLRVQQLVSDGEALVVNCQMMLHCIPDETAGAVASSVGITPSISLRSMFLKALRSLEPVLVTIVDEDADFTSPDVVTRLRSAFNYLWIPYDTVDTFLPRGSEQRKWYEAGISWKIENVIAQEGLQRLERLESKGRWGQRMRNAGFRALGFGEEAVAEVKGMLDEHSAGWGLKREEEDLVLTWKGHNVVFATAWVP</sequence>
<keyword evidence="1" id="KW-0805">Transcription regulation</keyword>
<keyword evidence="6" id="KW-1185">Reference proteome</keyword>
<dbReference type="Pfam" id="PF03514">
    <property type="entry name" value="GRAS"/>
    <property type="match status" value="1"/>
</dbReference>
<organism evidence="5 6">
    <name type="scientific">Carex littledalei</name>
    <dbReference type="NCBI Taxonomy" id="544730"/>
    <lineage>
        <taxon>Eukaryota</taxon>
        <taxon>Viridiplantae</taxon>
        <taxon>Streptophyta</taxon>
        <taxon>Embryophyta</taxon>
        <taxon>Tracheophyta</taxon>
        <taxon>Spermatophyta</taxon>
        <taxon>Magnoliopsida</taxon>
        <taxon>Liliopsida</taxon>
        <taxon>Poales</taxon>
        <taxon>Cyperaceae</taxon>
        <taxon>Cyperoideae</taxon>
        <taxon>Cariceae</taxon>
        <taxon>Carex</taxon>
        <taxon>Carex subgen. Euthyceras</taxon>
    </lineage>
</organism>
<evidence type="ECO:0000256" key="4">
    <source>
        <dbReference type="SAM" id="MobiDB-lite"/>
    </source>
</evidence>
<protein>
    <submittedName>
        <fullName evidence="5">Scarecrow-like protein 32</fullName>
    </submittedName>
</protein>
<evidence type="ECO:0000256" key="3">
    <source>
        <dbReference type="PROSITE-ProRule" id="PRU01191"/>
    </source>
</evidence>
<evidence type="ECO:0000256" key="1">
    <source>
        <dbReference type="ARBA" id="ARBA00023015"/>
    </source>
</evidence>
<dbReference type="PROSITE" id="PS50985">
    <property type="entry name" value="GRAS"/>
    <property type="match status" value="1"/>
</dbReference>
<gene>
    <name evidence="5" type="ORF">FCM35_KLT12041</name>
</gene>
<dbReference type="PANTHER" id="PTHR31636">
    <property type="entry name" value="OSJNBA0084A10.13 PROTEIN-RELATED"/>
    <property type="match status" value="1"/>
</dbReference>
<keyword evidence="2" id="KW-0804">Transcription</keyword>
<comment type="caution">
    <text evidence="3">Lacks conserved residue(s) required for the propagation of feature annotation.</text>
</comment>
<feature type="region of interest" description="SAW" evidence="3">
    <location>
        <begin position="390"/>
        <end position="464"/>
    </location>
</feature>
<feature type="region of interest" description="Disordered" evidence="4">
    <location>
        <begin position="1"/>
        <end position="29"/>
    </location>
</feature>
<name>A0A833VEX5_9POAL</name>
<proteinExistence type="inferred from homology"/>
<evidence type="ECO:0000313" key="6">
    <source>
        <dbReference type="Proteomes" id="UP000623129"/>
    </source>
</evidence>
<dbReference type="EMBL" id="SWLB01000023">
    <property type="protein sequence ID" value="KAF3323310.1"/>
    <property type="molecule type" value="Genomic_DNA"/>
</dbReference>
<comment type="caution">
    <text evidence="5">The sequence shown here is derived from an EMBL/GenBank/DDBJ whole genome shotgun (WGS) entry which is preliminary data.</text>
</comment>
<feature type="region of interest" description="Leucine repeat II (LRII)" evidence="3">
    <location>
        <begin position="236"/>
        <end position="268"/>
    </location>
</feature>
<dbReference type="InterPro" id="IPR005202">
    <property type="entry name" value="TF_GRAS"/>
</dbReference>
<feature type="short sequence motif" description="VHIID" evidence="3">
    <location>
        <begin position="183"/>
        <end position="187"/>
    </location>
</feature>
<accession>A0A833VEX5</accession>
<evidence type="ECO:0000256" key="2">
    <source>
        <dbReference type="ARBA" id="ARBA00023163"/>
    </source>
</evidence>
<reference evidence="5" key="1">
    <citation type="submission" date="2020-01" db="EMBL/GenBank/DDBJ databases">
        <title>Genome sequence of Kobresia littledalei, the first chromosome-level genome in the family Cyperaceae.</title>
        <authorList>
            <person name="Qu G."/>
        </authorList>
    </citation>
    <scope>NUCLEOTIDE SEQUENCE</scope>
    <source>
        <strain evidence="5">C.B.Clarke</strain>
        <tissue evidence="5">Leaf</tissue>
    </source>
</reference>
<evidence type="ECO:0000313" key="5">
    <source>
        <dbReference type="EMBL" id="KAF3323310.1"/>
    </source>
</evidence>
<dbReference type="AlphaFoldDB" id="A0A833VEX5"/>
<dbReference type="OrthoDB" id="767511at2759"/>